<dbReference type="Proteomes" id="UP001157160">
    <property type="component" value="Unassembled WGS sequence"/>
</dbReference>
<name>A0AA37XBA7_9MICO</name>
<evidence type="ECO:0000313" key="3">
    <source>
        <dbReference type="Proteomes" id="UP001157160"/>
    </source>
</evidence>
<dbReference type="EMBL" id="BSUL01000001">
    <property type="protein sequence ID" value="GMA27392.1"/>
    <property type="molecule type" value="Genomic_DNA"/>
</dbReference>
<feature type="coiled-coil region" evidence="1">
    <location>
        <begin position="12"/>
        <end position="39"/>
    </location>
</feature>
<keyword evidence="1" id="KW-0175">Coiled coil</keyword>
<comment type="caution">
    <text evidence="2">The sequence shown here is derived from an EMBL/GenBank/DDBJ whole genome shotgun (WGS) entry which is preliminary data.</text>
</comment>
<accession>A0AA37XBA7</accession>
<dbReference type="RefSeq" id="WP_284229954.1">
    <property type="nucleotide sequence ID" value="NZ_BSUL01000001.1"/>
</dbReference>
<dbReference type="AlphaFoldDB" id="A0AA37XBA7"/>
<evidence type="ECO:0000313" key="2">
    <source>
        <dbReference type="EMBL" id="GMA27392.1"/>
    </source>
</evidence>
<keyword evidence="3" id="KW-1185">Reference proteome</keyword>
<protein>
    <submittedName>
        <fullName evidence="2">Uncharacterized protein</fullName>
    </submittedName>
</protein>
<reference evidence="2 3" key="1">
    <citation type="journal article" date="2014" name="Int. J. Syst. Evol. Microbiol.">
        <title>Complete genome sequence of Corynebacterium casei LMG S-19264T (=DSM 44701T), isolated from a smear-ripened cheese.</title>
        <authorList>
            <consortium name="US DOE Joint Genome Institute (JGI-PGF)"/>
            <person name="Walter F."/>
            <person name="Albersmeier A."/>
            <person name="Kalinowski J."/>
            <person name="Ruckert C."/>
        </authorList>
    </citation>
    <scope>NUCLEOTIDE SEQUENCE [LARGE SCALE GENOMIC DNA]</scope>
    <source>
        <strain evidence="2 3">NBRC 112289</strain>
    </source>
</reference>
<proteinExistence type="predicted"/>
<evidence type="ECO:0000256" key="1">
    <source>
        <dbReference type="SAM" id="Coils"/>
    </source>
</evidence>
<gene>
    <name evidence="2" type="ORF">GCM10025874_06450</name>
</gene>
<sequence length="134" mass="15115">MSFEPVPRRDAADRPRHDLANLQDELRRIERRLEERVVGGDRAVFLDGSDSYDAASMAVVRLHGVLERREYAFLLDAVSDTEMRAISTIRNTVSHGGYRSMDDESFWETATLQLPDLVLRLIARADAEPGASGR</sequence>
<organism evidence="2 3">
    <name type="scientific">Arenivirga flava</name>
    <dbReference type="NCBI Taxonomy" id="1930060"/>
    <lineage>
        <taxon>Bacteria</taxon>
        <taxon>Bacillati</taxon>
        <taxon>Actinomycetota</taxon>
        <taxon>Actinomycetes</taxon>
        <taxon>Micrococcales</taxon>
        <taxon>Microbacteriaceae</taxon>
        <taxon>Arenivirga</taxon>
    </lineage>
</organism>